<evidence type="ECO:0000313" key="1">
    <source>
        <dbReference type="EMBL" id="KAB3532923.1"/>
    </source>
</evidence>
<dbReference type="Proteomes" id="UP000432715">
    <property type="component" value="Unassembled WGS sequence"/>
</dbReference>
<dbReference type="InterPro" id="IPR047735">
    <property type="entry name" value="GrdX-like"/>
</dbReference>
<dbReference type="OrthoDB" id="9815289at2"/>
<accession>A0A6I0F6L8</accession>
<proteinExistence type="predicted"/>
<name>A0A6I0F6L8_9FIRM</name>
<sequence>MVLEEYNSIYEVDFIEDSLMAVLLKTRDKIHEGHLLLSHPLSGSVKPNETIYKSVIFSKDKGKLDMDSLYIIESSIETARKFINTKKPPTWSNKTLVDFQEIDYTLITSGIESMTQFK</sequence>
<protein>
    <submittedName>
        <fullName evidence="1">GrdX protein</fullName>
    </submittedName>
</protein>
<reference evidence="1 2" key="1">
    <citation type="submission" date="2019-10" db="EMBL/GenBank/DDBJ databases">
        <title>Alkaliphilus serpentinus sp. nov. and Alkaliphilus pronyensis sp. nov., two novel anaerobic alkaliphilic species isolated from the serpentinized-hosted hydrothermal field of the Prony Bay (New Caledonia).</title>
        <authorList>
            <person name="Postec A."/>
        </authorList>
    </citation>
    <scope>NUCLEOTIDE SEQUENCE [LARGE SCALE GENOMIC DNA]</scope>
    <source>
        <strain evidence="1 2">LacV</strain>
    </source>
</reference>
<dbReference type="AlphaFoldDB" id="A0A6I0F6L8"/>
<dbReference type="NCBIfam" id="NF038093">
    <property type="entry name" value="GrdX"/>
    <property type="match status" value="1"/>
</dbReference>
<organism evidence="1 2">
    <name type="scientific">Alkaliphilus pronyensis</name>
    <dbReference type="NCBI Taxonomy" id="1482732"/>
    <lineage>
        <taxon>Bacteria</taxon>
        <taxon>Bacillati</taxon>
        <taxon>Bacillota</taxon>
        <taxon>Clostridia</taxon>
        <taxon>Peptostreptococcales</taxon>
        <taxon>Natronincolaceae</taxon>
        <taxon>Alkaliphilus</taxon>
    </lineage>
</organism>
<dbReference type="EMBL" id="WBZC01000044">
    <property type="protein sequence ID" value="KAB3532923.1"/>
    <property type="molecule type" value="Genomic_DNA"/>
</dbReference>
<gene>
    <name evidence="1" type="ORF">F8154_11245</name>
</gene>
<comment type="caution">
    <text evidence="1">The sequence shown here is derived from an EMBL/GenBank/DDBJ whole genome shotgun (WGS) entry which is preliminary data.</text>
</comment>
<evidence type="ECO:0000313" key="2">
    <source>
        <dbReference type="Proteomes" id="UP000432715"/>
    </source>
</evidence>
<keyword evidence="2" id="KW-1185">Reference proteome</keyword>